<dbReference type="EMBL" id="CP133148">
    <property type="protein sequence ID" value="WVT03665.1"/>
    <property type="molecule type" value="Genomic_DNA"/>
</dbReference>
<dbReference type="Proteomes" id="UP001432360">
    <property type="component" value="Chromosome"/>
</dbReference>
<evidence type="ECO:0000256" key="1">
    <source>
        <dbReference type="SAM" id="MobiDB-lite"/>
    </source>
</evidence>
<dbReference type="InterPro" id="IPR025048">
    <property type="entry name" value="DUF3987"/>
</dbReference>
<protein>
    <submittedName>
        <fullName evidence="2">YfjI family protein</fullName>
    </submittedName>
</protein>
<gene>
    <name evidence="2" type="ORF">RB548_19675</name>
</gene>
<evidence type="ECO:0000313" key="2">
    <source>
        <dbReference type="EMBL" id="WVT03665.1"/>
    </source>
</evidence>
<proteinExistence type="predicted"/>
<dbReference type="RefSeq" id="WP_331372875.1">
    <property type="nucleotide sequence ID" value="NZ_CP133148.1"/>
</dbReference>
<feature type="compositionally biased region" description="Basic and acidic residues" evidence="1">
    <location>
        <begin position="1"/>
        <end position="15"/>
    </location>
</feature>
<feature type="compositionally biased region" description="Basic and acidic residues" evidence="1">
    <location>
        <begin position="61"/>
        <end position="81"/>
    </location>
</feature>
<feature type="region of interest" description="Disordered" evidence="1">
    <location>
        <begin position="1"/>
        <end position="108"/>
    </location>
</feature>
<evidence type="ECO:0000313" key="3">
    <source>
        <dbReference type="Proteomes" id="UP001432360"/>
    </source>
</evidence>
<feature type="region of interest" description="Disordered" evidence="1">
    <location>
        <begin position="564"/>
        <end position="584"/>
    </location>
</feature>
<keyword evidence="3" id="KW-1185">Reference proteome</keyword>
<sequence>MAKREPPPEPDRTTRDPVTGEWRDDYQPKPKPKRDYDSNTRYGPRPDTDHNADQSDEPPPEPDRNSEDHPHTGEQRFDYQGRSKPNGQAEPDDQEPWPDPQSILTPLPPVKRFDAGMLPEALAAYVFDIAERQQCPVDFVAVAALVGLSGLAGNRIRIAPKQHDDWEVVPNLWGALIGRPGSMKTPAIKAALAPLYAIEKQLREEWTEARHAADIDAELTKLKRKDAGKRASKAYGKGDKAAARDILSEVEDDDDSGSPCPRLIVNDATVEKLGELLNENPRGLILVRDELHGWIARMENERYQEDRSFYLEAWTGDTSFVYDRIGRGTIPIEHATLSIIGGIQPSRIAALVHAAVTGARDDGMIQRLQLAVWPDRRSVWKWVDRHPNADNRKTYAQVFERIHALSAAQTVPLVLRFSLDAQDLYQAWMEMIHHQDIDGGELSPVMESHLLKMPQTVASLALIFELAETMPDKLFEVGIPALERALDWAGYLRNHADRLYASGRSLVEDGARLIIERRRQLPETFSLRDIHQKQWAGLTDREVVEEATEHLIEACYCRRIVTPESSSGGRPSNKFVWNPKLEKN</sequence>
<organism evidence="2 3">
    <name type="scientific">Sinorhizobium chiapasense</name>
    <dbReference type="NCBI Taxonomy" id="501572"/>
    <lineage>
        <taxon>Bacteria</taxon>
        <taxon>Pseudomonadati</taxon>
        <taxon>Pseudomonadota</taxon>
        <taxon>Alphaproteobacteria</taxon>
        <taxon>Hyphomicrobiales</taxon>
        <taxon>Rhizobiaceae</taxon>
        <taxon>Sinorhizobium/Ensifer group</taxon>
        <taxon>Sinorhizobium</taxon>
    </lineage>
</organism>
<accession>A0ABZ2B842</accession>
<dbReference type="Pfam" id="PF13148">
    <property type="entry name" value="DUF3987"/>
    <property type="match status" value="1"/>
</dbReference>
<reference evidence="2" key="1">
    <citation type="submission" date="2023-08" db="EMBL/GenBank/DDBJ databases">
        <title>Complete genome sequence of Sinorhizobium chiapanecum ITTG S70 isolated from Acaciella angustissima nodules in Chiapas-Mexico.</title>
        <authorList>
            <person name="Rincon-Rosales R."/>
            <person name="Rogel M.A."/>
            <person name="Rincon-Medina C.I."/>
            <person name="Guerrero G."/>
            <person name="Manzano-Gomez L.A."/>
            <person name="Lopez-Lopez A."/>
            <person name="Rincon Molina F.A."/>
            <person name="Martinez-Romero E."/>
        </authorList>
    </citation>
    <scope>NUCLEOTIDE SEQUENCE</scope>
    <source>
        <strain evidence="2">ITTG S70</strain>
    </source>
</reference>
<feature type="compositionally biased region" description="Basic and acidic residues" evidence="1">
    <location>
        <begin position="21"/>
        <end position="53"/>
    </location>
</feature>
<name>A0ABZ2B842_9HYPH</name>